<keyword evidence="7 8" id="KW-0092">Biotin</keyword>
<dbReference type="InterPro" id="IPR001249">
    <property type="entry name" value="AcCoA_biotinCC"/>
</dbReference>
<comment type="pathway">
    <text evidence="1 8">Lipid metabolism; fatty acid biosynthesis.</text>
</comment>
<dbReference type="NCBIfam" id="TIGR00531">
    <property type="entry name" value="BCCP"/>
    <property type="match status" value="1"/>
</dbReference>
<dbReference type="GO" id="GO:0003989">
    <property type="term" value="F:acetyl-CoA carboxylase activity"/>
    <property type="evidence" value="ECO:0007669"/>
    <property type="project" value="InterPro"/>
</dbReference>
<dbReference type="EMBL" id="ACCL02000001">
    <property type="protein sequence ID" value="EET62674.1"/>
    <property type="molecule type" value="Genomic_DNA"/>
</dbReference>
<dbReference type="InterPro" id="IPR000089">
    <property type="entry name" value="Biotin_lipoyl"/>
</dbReference>
<keyword evidence="12" id="KW-1185">Reference proteome</keyword>
<evidence type="ECO:0000256" key="5">
    <source>
        <dbReference type="ARBA" id="ARBA00023098"/>
    </source>
</evidence>
<keyword evidence="3 8" id="KW-0444">Lipid biosynthesis</keyword>
<evidence type="ECO:0000259" key="10">
    <source>
        <dbReference type="PROSITE" id="PS50968"/>
    </source>
</evidence>
<evidence type="ECO:0000256" key="4">
    <source>
        <dbReference type="ARBA" id="ARBA00022832"/>
    </source>
</evidence>
<evidence type="ECO:0000256" key="2">
    <source>
        <dbReference type="ARBA" id="ARBA00017562"/>
    </source>
</evidence>
<evidence type="ECO:0000256" key="8">
    <source>
        <dbReference type="RuleBase" id="RU364072"/>
    </source>
</evidence>
<dbReference type="FunFam" id="2.40.50.100:FF:000003">
    <property type="entry name" value="Acetyl-CoA carboxylase biotin carboxyl carrier protein"/>
    <property type="match status" value="1"/>
</dbReference>
<protein>
    <recommendedName>
        <fullName evidence="2 8">Biotin carboxyl carrier protein of acetyl-CoA carboxylase</fullName>
    </recommendedName>
</protein>
<dbReference type="PANTHER" id="PTHR45266">
    <property type="entry name" value="OXALOACETATE DECARBOXYLASE ALPHA CHAIN"/>
    <property type="match status" value="1"/>
</dbReference>
<dbReference type="Gene3D" id="2.40.50.100">
    <property type="match status" value="1"/>
</dbReference>
<name>C6L8T5_9FIRM</name>
<feature type="domain" description="Lipoyl-binding" evidence="10">
    <location>
        <begin position="119"/>
        <end position="195"/>
    </location>
</feature>
<dbReference type="InterPro" id="IPR011053">
    <property type="entry name" value="Single_hybrid_motif"/>
</dbReference>
<dbReference type="PANTHER" id="PTHR45266:SF3">
    <property type="entry name" value="OXALOACETATE DECARBOXYLASE ALPHA CHAIN"/>
    <property type="match status" value="1"/>
</dbReference>
<dbReference type="PROSITE" id="PS00188">
    <property type="entry name" value="BIOTIN"/>
    <property type="match status" value="1"/>
</dbReference>
<keyword evidence="4 8" id="KW-0276">Fatty acid metabolism</keyword>
<feature type="region of interest" description="Disordered" evidence="9">
    <location>
        <begin position="39"/>
        <end position="75"/>
    </location>
</feature>
<dbReference type="AlphaFoldDB" id="C6L8T5"/>
<dbReference type="Pfam" id="PF00364">
    <property type="entry name" value="Biotin_lipoyl"/>
    <property type="match status" value="1"/>
</dbReference>
<reference evidence="11" key="1">
    <citation type="submission" date="2009-07" db="EMBL/GenBank/DDBJ databases">
        <authorList>
            <person name="Weinstock G."/>
            <person name="Sodergren E."/>
            <person name="Clifton S."/>
            <person name="Fulton L."/>
            <person name="Fulton B."/>
            <person name="Courtney L."/>
            <person name="Fronick C."/>
            <person name="Harrison M."/>
            <person name="Strong C."/>
            <person name="Farmer C."/>
            <person name="Delahaunty K."/>
            <person name="Markovic C."/>
            <person name="Hall O."/>
            <person name="Minx P."/>
            <person name="Tomlinson C."/>
            <person name="Mitreva M."/>
            <person name="Nelson J."/>
            <person name="Hou S."/>
            <person name="Wollam A."/>
            <person name="Pepin K.H."/>
            <person name="Johnson M."/>
            <person name="Bhonagiri V."/>
            <person name="Nash W.E."/>
            <person name="Warren W."/>
            <person name="Chinwalla A."/>
            <person name="Mardis E.R."/>
            <person name="Wilson R.K."/>
        </authorList>
    </citation>
    <scope>NUCLEOTIDE SEQUENCE [LARGE SCALE GENOMIC DNA]</scope>
    <source>
        <strain evidence="11">DSM 14469</strain>
    </source>
</reference>
<organism evidence="11 12">
    <name type="scientific">Marvinbryantia formatexigens DSM 14469</name>
    <dbReference type="NCBI Taxonomy" id="478749"/>
    <lineage>
        <taxon>Bacteria</taxon>
        <taxon>Bacillati</taxon>
        <taxon>Bacillota</taxon>
        <taxon>Clostridia</taxon>
        <taxon>Lachnospirales</taxon>
        <taxon>Lachnospiraceae</taxon>
        <taxon>Marvinbryantia</taxon>
    </lineage>
</organism>
<evidence type="ECO:0000313" key="12">
    <source>
        <dbReference type="Proteomes" id="UP000005561"/>
    </source>
</evidence>
<dbReference type="PROSITE" id="PS50968">
    <property type="entry name" value="BIOTINYL_LIPOYL"/>
    <property type="match status" value="1"/>
</dbReference>
<evidence type="ECO:0000256" key="6">
    <source>
        <dbReference type="ARBA" id="ARBA00023160"/>
    </source>
</evidence>
<keyword evidence="6 8" id="KW-0275">Fatty acid biosynthesis</keyword>
<evidence type="ECO:0000313" key="11">
    <source>
        <dbReference type="EMBL" id="EET62674.1"/>
    </source>
</evidence>
<accession>C6L8T5</accession>
<evidence type="ECO:0000256" key="3">
    <source>
        <dbReference type="ARBA" id="ARBA00022516"/>
    </source>
</evidence>
<dbReference type="eggNOG" id="COG0511">
    <property type="taxonomic scope" value="Bacteria"/>
</dbReference>
<dbReference type="InterPro" id="IPR050709">
    <property type="entry name" value="Biotin_Carboxyl_Carrier/Decarb"/>
</dbReference>
<dbReference type="STRING" id="168384.SAMN05660368_01661"/>
<dbReference type="SUPFAM" id="SSF51230">
    <property type="entry name" value="Single hybrid motif"/>
    <property type="match status" value="1"/>
</dbReference>
<sequence length="195" mass="20249">MEFSLNEIFCVIDKVQQAGVASLSYQDADTKLHIKMQGGAEVDGDRESGRQGGAGANTCSASAGMEAGGSRESGGYGGTGADTCGAGVEAGENRAHAGSTATGGTHEEASQEGKKTGEARYIESPMVGTFYTAPSEKEAPFVSVGDTVKKGQVVAIIEAMKLMNEVEAECSGVVEEILAENEQLVEYGQPLFRLR</sequence>
<evidence type="ECO:0000256" key="1">
    <source>
        <dbReference type="ARBA" id="ARBA00005194"/>
    </source>
</evidence>
<keyword evidence="5 8" id="KW-0443">Lipid metabolism</keyword>
<comment type="function">
    <text evidence="8">This protein is a component of the acetyl coenzyme A carboxylase complex; first, biotin carboxylase catalyzes the carboxylation of the carrier protein and then the transcarboxylase transfers the carboxyl group to form malonyl-CoA.</text>
</comment>
<dbReference type="GO" id="GO:0006633">
    <property type="term" value="P:fatty acid biosynthetic process"/>
    <property type="evidence" value="ECO:0007669"/>
    <property type="project" value="UniProtKB-UniPathway"/>
</dbReference>
<dbReference type="GO" id="GO:0009317">
    <property type="term" value="C:acetyl-CoA carboxylase complex"/>
    <property type="evidence" value="ECO:0007669"/>
    <property type="project" value="InterPro"/>
</dbReference>
<dbReference type="RefSeq" id="WP_006859826.1">
    <property type="nucleotide sequence ID" value="NZ_ACCL02000001.1"/>
</dbReference>
<proteinExistence type="predicted"/>
<comment type="caution">
    <text evidence="11">The sequence shown here is derived from an EMBL/GenBank/DDBJ whole genome shotgun (WGS) entry which is preliminary data.</text>
</comment>
<dbReference type="UniPathway" id="UPA00094"/>
<gene>
    <name evidence="11" type="ORF">BRYFOR_05024</name>
</gene>
<dbReference type="PRINTS" id="PR01071">
    <property type="entry name" value="ACOABIOTINCC"/>
</dbReference>
<evidence type="ECO:0000256" key="9">
    <source>
        <dbReference type="SAM" id="MobiDB-lite"/>
    </source>
</evidence>
<dbReference type="Proteomes" id="UP000005561">
    <property type="component" value="Unassembled WGS sequence"/>
</dbReference>
<feature type="compositionally biased region" description="Basic and acidic residues" evidence="9">
    <location>
        <begin position="105"/>
        <end position="119"/>
    </location>
</feature>
<evidence type="ECO:0000256" key="7">
    <source>
        <dbReference type="ARBA" id="ARBA00023267"/>
    </source>
</evidence>
<dbReference type="InterPro" id="IPR001882">
    <property type="entry name" value="Biotin_BS"/>
</dbReference>
<feature type="region of interest" description="Disordered" evidence="9">
    <location>
        <begin position="94"/>
        <end position="119"/>
    </location>
</feature>
<dbReference type="CDD" id="cd06850">
    <property type="entry name" value="biotinyl_domain"/>
    <property type="match status" value="1"/>
</dbReference>